<protein>
    <submittedName>
        <fullName evidence="2">Unannotated protein</fullName>
    </submittedName>
</protein>
<organism evidence="2">
    <name type="scientific">freshwater metagenome</name>
    <dbReference type="NCBI Taxonomy" id="449393"/>
    <lineage>
        <taxon>unclassified sequences</taxon>
        <taxon>metagenomes</taxon>
        <taxon>ecological metagenomes</taxon>
    </lineage>
</organism>
<keyword evidence="1" id="KW-0472">Membrane</keyword>
<name>A0A6J5YL74_9ZZZZ</name>
<feature type="transmembrane region" description="Helical" evidence="1">
    <location>
        <begin position="340"/>
        <end position="360"/>
    </location>
</feature>
<sequence length="368" mass="40142">MRRNLAALVLIAAIITPLSLNQASAATPVIRITDKPHTGFDGKFRDNELATSLLPDGKLGKLVSSFSNAKKTWVIDSALIAEITDMSDGYSFDGKEDKDGETAAKNWLARLTYSIGNSPVIALPFGNPDQSLAKRLAPSELNFYSAYAKEKLELQLGRAVKAENGWSKGSSGLAYPLRSIYTSNRQALTGLSSISTSEEIRDLRARLALIMNPDLDRVEQSQFSYASVEAVKKMMSKLRVSPGRYQLTSTSAKLPVTLINDFDTPTVVSLSLSPQNSRMQLQDIKKIELAANSRQQLSIPVEVLAPGSTVVIAQFMNVKGQLVGEESKLDLSATIIDSRVAWFTSAAAIFLFLGAVTQSVRRIRRGRK</sequence>
<dbReference type="AlphaFoldDB" id="A0A6J5YL74"/>
<keyword evidence="1" id="KW-0812">Transmembrane</keyword>
<evidence type="ECO:0000256" key="1">
    <source>
        <dbReference type="SAM" id="Phobius"/>
    </source>
</evidence>
<dbReference type="EMBL" id="CAESAG010000015">
    <property type="protein sequence ID" value="CAB4331265.1"/>
    <property type="molecule type" value="Genomic_DNA"/>
</dbReference>
<keyword evidence="1" id="KW-1133">Transmembrane helix</keyword>
<dbReference type="Pfam" id="PF19516">
    <property type="entry name" value="DUF6049"/>
    <property type="match status" value="1"/>
</dbReference>
<gene>
    <name evidence="2" type="ORF">UFOPK4080_00191</name>
</gene>
<reference evidence="2" key="1">
    <citation type="submission" date="2020-05" db="EMBL/GenBank/DDBJ databases">
        <authorList>
            <person name="Chiriac C."/>
            <person name="Salcher M."/>
            <person name="Ghai R."/>
            <person name="Kavagutti S V."/>
        </authorList>
    </citation>
    <scope>NUCLEOTIDE SEQUENCE</scope>
</reference>
<dbReference type="InterPro" id="IPR046112">
    <property type="entry name" value="DUF6049"/>
</dbReference>
<accession>A0A6J5YL74</accession>
<evidence type="ECO:0000313" key="2">
    <source>
        <dbReference type="EMBL" id="CAB4331265.1"/>
    </source>
</evidence>
<proteinExistence type="predicted"/>